<dbReference type="InterPro" id="IPR051091">
    <property type="entry name" value="O-Glucosyltr/Glycosyltrsf_90"/>
</dbReference>
<dbReference type="SMART" id="SM00672">
    <property type="entry name" value="CAP10"/>
    <property type="match status" value="1"/>
</dbReference>
<reference evidence="3" key="1">
    <citation type="journal article" date="2022" name="G3 (Bethesda)">
        <title>High quality genome of the basidiomycete yeast Dioszegia hungarica PDD-24b-2 isolated from cloud water.</title>
        <authorList>
            <person name="Jarrige D."/>
            <person name="Haridas S."/>
            <person name="Bleykasten-Grosshans C."/>
            <person name="Joly M."/>
            <person name="Nadalig T."/>
            <person name="Sancelme M."/>
            <person name="Vuilleumier S."/>
            <person name="Grigoriev I.V."/>
            <person name="Amato P."/>
            <person name="Bringel F."/>
        </authorList>
    </citation>
    <scope>NUCLEOTIDE SEQUENCE</scope>
    <source>
        <strain evidence="3">PDD-24b-2</strain>
    </source>
</reference>
<sequence>MESSPSDAARRVPFRRGSTPNFSPQRSSLDLPPLLNLAASYQDYPESPTRNASRRLLASHKEETLYSLNDDDESEKKLKGGKREWSVRRVVIYLLLLGCVGMAAKRVFVNNGGIGSLRDGKLHLGNLYRDPEERGPCRFVSPVEAYHRDLKRLRRKVADQYDFDLVHPSTLNHTARSHHHQFSHTGHLLISDAPGSPHPIPLLLSLGEKRWEELLSRQSQSLGEAVREYERRYSRKPPKGFDIWWEKVKEFNLILPDEYDRINLDLAPFFALPKEEMKRRMRMVEEMKETFTLIVKNGRVDVRIRDKGGLKWGGTWPRAQDAASLIAAFAQDLPDMKATFSIFDQPQIYLSWARRGSLVELGLRGEHTAHLQETDDAVVKLSRSCPPDSHFRTDADMTEGHSLIYDPLEAGDLCQNPYLVPLHGLTIEAHDQYSHPRPHTQLLPLFSLAKTSINSDILITPLDQFFDPPGRDLRWEDKRSSKLAWRGSPTGISMMNQDLPWRDSHRIRLHHWANNRTLDGVSYIMPDLGQSDDGSEIEDTVDEAEEDGERERRQVQMEPGLAYKREQVKTKVATNFFVDAKLAGGPIQCSEEDGTCDEMKQVPCPLTSSIADNISNEINWAPRQRAEILNRHKFLLDIDGNGWSGRFRRLMSTNSLVIKVGIFTEWFQPHLIPWFMYVPAKLDFSDMFDILAFFRGTPHHPDLGFDETAKALARNGKCFVQRMFRIEDLQAYMMRLFLEYARLAADEGVDMDFHYIDPADVSLGSEADIHAHKAFDEYKDFPEPEEDGA</sequence>
<dbReference type="EMBL" id="JAKWFO010000006">
    <property type="protein sequence ID" value="KAI9634928.1"/>
    <property type="molecule type" value="Genomic_DNA"/>
</dbReference>
<feature type="region of interest" description="Disordered" evidence="1">
    <location>
        <begin position="1"/>
        <end position="30"/>
    </location>
</feature>
<dbReference type="RefSeq" id="XP_052944705.1">
    <property type="nucleotide sequence ID" value="XM_053087474.1"/>
</dbReference>
<dbReference type="InterPro" id="IPR006598">
    <property type="entry name" value="CAP10"/>
</dbReference>
<comment type="caution">
    <text evidence="3">The sequence shown here is derived from an EMBL/GenBank/DDBJ whole genome shotgun (WGS) entry which is preliminary data.</text>
</comment>
<dbReference type="AlphaFoldDB" id="A0AA38H6H4"/>
<dbReference type="Proteomes" id="UP001164286">
    <property type="component" value="Unassembled WGS sequence"/>
</dbReference>
<protein>
    <recommendedName>
        <fullName evidence="2">Glycosyl transferase CAP10 domain-containing protein</fullName>
    </recommendedName>
</protein>
<name>A0AA38H6H4_9TREE</name>
<accession>A0AA38H6H4</accession>
<feature type="compositionally biased region" description="Acidic residues" evidence="1">
    <location>
        <begin position="533"/>
        <end position="548"/>
    </location>
</feature>
<dbReference type="GeneID" id="77726679"/>
<gene>
    <name evidence="3" type="ORF">MKK02DRAFT_28046</name>
</gene>
<evidence type="ECO:0000313" key="4">
    <source>
        <dbReference type="Proteomes" id="UP001164286"/>
    </source>
</evidence>
<dbReference type="PANTHER" id="PTHR12203:SF118">
    <property type="entry name" value="BETA-1,2-XYLOSYLTRANSFERASE 1"/>
    <property type="match status" value="1"/>
</dbReference>
<keyword evidence="4" id="KW-1185">Reference proteome</keyword>
<feature type="domain" description="Glycosyl transferase CAP10" evidence="2">
    <location>
        <begin position="498"/>
        <end position="747"/>
    </location>
</feature>
<organism evidence="3 4">
    <name type="scientific">Dioszegia hungarica</name>
    <dbReference type="NCBI Taxonomy" id="4972"/>
    <lineage>
        <taxon>Eukaryota</taxon>
        <taxon>Fungi</taxon>
        <taxon>Dikarya</taxon>
        <taxon>Basidiomycota</taxon>
        <taxon>Agaricomycotina</taxon>
        <taxon>Tremellomycetes</taxon>
        <taxon>Tremellales</taxon>
        <taxon>Bulleribasidiaceae</taxon>
        <taxon>Dioszegia</taxon>
    </lineage>
</organism>
<feature type="region of interest" description="Disordered" evidence="1">
    <location>
        <begin position="529"/>
        <end position="555"/>
    </location>
</feature>
<evidence type="ECO:0000259" key="2">
    <source>
        <dbReference type="SMART" id="SM00672"/>
    </source>
</evidence>
<dbReference type="Pfam" id="PF05686">
    <property type="entry name" value="Glyco_transf_90"/>
    <property type="match status" value="1"/>
</dbReference>
<feature type="compositionally biased region" description="Polar residues" evidence="1">
    <location>
        <begin position="18"/>
        <end position="28"/>
    </location>
</feature>
<evidence type="ECO:0000256" key="1">
    <source>
        <dbReference type="SAM" id="MobiDB-lite"/>
    </source>
</evidence>
<evidence type="ECO:0000313" key="3">
    <source>
        <dbReference type="EMBL" id="KAI9634928.1"/>
    </source>
</evidence>
<proteinExistence type="predicted"/>
<dbReference type="PANTHER" id="PTHR12203">
    <property type="entry name" value="KDEL LYS-ASP-GLU-LEU CONTAINING - RELATED"/>
    <property type="match status" value="1"/>
</dbReference>